<evidence type="ECO:0000313" key="1">
    <source>
        <dbReference type="EMBL" id="GFG63972.1"/>
    </source>
</evidence>
<organism evidence="2 4">
    <name type="scientific">Mycobacterium kubicae</name>
    <dbReference type="NCBI Taxonomy" id="120959"/>
    <lineage>
        <taxon>Bacteria</taxon>
        <taxon>Bacillati</taxon>
        <taxon>Actinomycetota</taxon>
        <taxon>Actinomycetes</taxon>
        <taxon>Mycobacteriales</taxon>
        <taxon>Mycobacteriaceae</taxon>
        <taxon>Mycobacterium</taxon>
        <taxon>Mycobacterium simiae complex</taxon>
    </lineage>
</organism>
<gene>
    <name evidence="2" type="ORF">I2456_08000</name>
    <name evidence="1" type="ORF">MKUB_14620</name>
</gene>
<evidence type="ECO:0000313" key="4">
    <source>
        <dbReference type="Proteomes" id="UP000663583"/>
    </source>
</evidence>
<reference evidence="1" key="2">
    <citation type="submission" date="2020-02" db="EMBL/GenBank/DDBJ databases">
        <authorList>
            <person name="Matsumoto Y."/>
            <person name="Kinjo T."/>
            <person name="Motooka D."/>
            <person name="Nabeya D."/>
            <person name="Jung N."/>
            <person name="Uechi K."/>
            <person name="Horii T."/>
            <person name="Iida T."/>
            <person name="Fujita J."/>
            <person name="Nakamura S."/>
        </authorList>
    </citation>
    <scope>NUCLEOTIDE SEQUENCE</scope>
    <source>
        <strain evidence="1">JCM 13573</strain>
    </source>
</reference>
<dbReference type="KEGG" id="mku:I2456_08000"/>
<dbReference type="EMBL" id="CP065047">
    <property type="protein sequence ID" value="QPI39390.1"/>
    <property type="molecule type" value="Genomic_DNA"/>
</dbReference>
<sequence length="173" mass="19069">MERYQRSQLRSPELNDNEFDLCSGEELERWLLKVIWGAAAAASSVPDNLKTAPLSEVLASYLFRDGLLPRHWGLYLTGSPNPEVTPSVDIGLEVRSEVHERRLLTATVFMGAVRFTLALGPLEAGNGAFAIHRPSAVCLHSSEGKALIVLALSWDHGRKSPAVVVDLRSRRLL</sequence>
<dbReference type="EMBL" id="BLKU01000003">
    <property type="protein sequence ID" value="GFG63972.1"/>
    <property type="molecule type" value="Genomic_DNA"/>
</dbReference>
<accession>A0AAX1JGB0</accession>
<reference evidence="1 3" key="1">
    <citation type="journal article" date="2019" name="Emerg. Microbes Infect.">
        <title>Comprehensive subspecies identification of 175 nontuberculous mycobacteria species based on 7547 genomic profiles.</title>
        <authorList>
            <person name="Matsumoto Y."/>
            <person name="Kinjo T."/>
            <person name="Motooka D."/>
            <person name="Nabeya D."/>
            <person name="Jung N."/>
            <person name="Uechi K."/>
            <person name="Horii T."/>
            <person name="Iida T."/>
            <person name="Fujita J."/>
            <person name="Nakamura S."/>
        </authorList>
    </citation>
    <scope>NUCLEOTIDE SEQUENCE [LARGE SCALE GENOMIC DNA]</scope>
    <source>
        <strain evidence="1 3">JCM 13573</strain>
    </source>
</reference>
<evidence type="ECO:0000313" key="2">
    <source>
        <dbReference type="EMBL" id="QPI39390.1"/>
    </source>
</evidence>
<reference evidence="2" key="3">
    <citation type="submission" date="2020-11" db="EMBL/GenBank/DDBJ databases">
        <title>Intraspecies plasmid and genomic variation of Mycobacterium kubicae revealed by the complete genome sequences of two clinical isolates.</title>
        <authorList>
            <person name="Hendrix J.R."/>
            <person name="Epperson L.E."/>
            <person name="Honda J.R."/>
            <person name="Strong M."/>
        </authorList>
    </citation>
    <scope>NUCLEOTIDE SEQUENCE</scope>
    <source>
        <strain evidence="2">JCM 13573</strain>
    </source>
</reference>
<dbReference type="Proteomes" id="UP000465306">
    <property type="component" value="Unassembled WGS sequence"/>
</dbReference>
<dbReference type="AlphaFoldDB" id="A0AAX1JGB0"/>
<proteinExistence type="predicted"/>
<evidence type="ECO:0000313" key="3">
    <source>
        <dbReference type="Proteomes" id="UP000465306"/>
    </source>
</evidence>
<dbReference type="RefSeq" id="WP_139823013.1">
    <property type="nucleotide sequence ID" value="NZ_BLKU01000003.1"/>
</dbReference>
<dbReference type="Proteomes" id="UP000663583">
    <property type="component" value="Chromosome"/>
</dbReference>
<keyword evidence="3" id="KW-1185">Reference proteome</keyword>
<protein>
    <submittedName>
        <fullName evidence="2">Uncharacterized protein</fullName>
    </submittedName>
</protein>
<name>A0AAX1JGB0_9MYCO</name>